<reference evidence="1 2" key="1">
    <citation type="submission" date="2009-10" db="EMBL/GenBank/DDBJ databases">
        <authorList>
            <person name="Harkins D.M."/>
            <person name="Madupu R."/>
            <person name="Durkin A.S."/>
            <person name="Torralba M."/>
            <person name="Methe B."/>
            <person name="Sutton G.G."/>
            <person name="Strausberg R.L."/>
            <person name="Nelson K.E."/>
        </authorList>
    </citation>
    <scope>NUCLEOTIDE SEQUENCE [LARGE SCALE GENOMIC DNA]</scope>
    <source>
        <strain evidence="1 2">F0264</strain>
    </source>
</reference>
<protein>
    <submittedName>
        <fullName evidence="1">Uncharacterized protein</fullName>
    </submittedName>
</protein>
<accession>D0GK20</accession>
<dbReference type="RefSeq" id="WP_006806824.1">
    <property type="nucleotide sequence ID" value="NZ_ADAD01000055.1"/>
</dbReference>
<dbReference type="AlphaFoldDB" id="D0GK20"/>
<keyword evidence="2" id="KW-1185">Reference proteome</keyword>
<proteinExistence type="predicted"/>
<sequence>MIQKKEEIAKEKMEIMLLTETDMETSEENKLYLYIKKIIKNV</sequence>
<organism evidence="1 2">
    <name type="scientific">Pseudoleptotrichia goodfellowii F0264</name>
    <dbReference type="NCBI Taxonomy" id="596323"/>
    <lineage>
        <taxon>Bacteria</taxon>
        <taxon>Fusobacteriati</taxon>
        <taxon>Fusobacteriota</taxon>
        <taxon>Fusobacteriia</taxon>
        <taxon>Fusobacteriales</taxon>
        <taxon>Leptotrichiaceae</taxon>
        <taxon>Pseudoleptotrichia</taxon>
    </lineage>
</organism>
<name>D0GK20_9FUSO</name>
<evidence type="ECO:0000313" key="1">
    <source>
        <dbReference type="EMBL" id="EEY35561.1"/>
    </source>
</evidence>
<comment type="caution">
    <text evidence="1">The sequence shown here is derived from an EMBL/GenBank/DDBJ whole genome shotgun (WGS) entry which is preliminary data.</text>
</comment>
<dbReference type="Proteomes" id="UP000004226">
    <property type="component" value="Unassembled WGS sequence"/>
</dbReference>
<gene>
    <name evidence="1" type="ORF">HMPREF0554_2216</name>
</gene>
<dbReference type="EMBL" id="ADAD01000055">
    <property type="protein sequence ID" value="EEY35561.1"/>
    <property type="molecule type" value="Genomic_DNA"/>
</dbReference>
<evidence type="ECO:0000313" key="2">
    <source>
        <dbReference type="Proteomes" id="UP000004226"/>
    </source>
</evidence>